<dbReference type="EMBL" id="JXJN01012926">
    <property type="status" value="NOT_ANNOTATED_CDS"/>
    <property type="molecule type" value="Genomic_DNA"/>
</dbReference>
<keyword evidence="2" id="KW-1185">Reference proteome</keyword>
<reference evidence="1" key="2">
    <citation type="submission" date="2020-05" db="UniProtKB">
        <authorList>
            <consortium name="EnsemblMetazoa"/>
        </authorList>
    </citation>
    <scope>IDENTIFICATION</scope>
    <source>
        <strain evidence="1">IAEA</strain>
    </source>
</reference>
<name>A0A1B0BEL1_9MUSC</name>
<sequence>MGASQWRRQELCLYSLTGIELNVSPNDYACGLSNGQQLKFDLPFIVRWAILICKGLDKVKFPAVEWKPLRKMNSSTKRNRQNFDLQC</sequence>
<dbReference type="AlphaFoldDB" id="A0A1B0BEL1"/>
<protein>
    <submittedName>
        <fullName evidence="1">Uncharacterized protein</fullName>
    </submittedName>
</protein>
<dbReference type="VEuPathDB" id="VectorBase:GPPI027483"/>
<proteinExistence type="predicted"/>
<organism evidence="1 2">
    <name type="scientific">Glossina palpalis gambiensis</name>
    <dbReference type="NCBI Taxonomy" id="67801"/>
    <lineage>
        <taxon>Eukaryota</taxon>
        <taxon>Metazoa</taxon>
        <taxon>Ecdysozoa</taxon>
        <taxon>Arthropoda</taxon>
        <taxon>Hexapoda</taxon>
        <taxon>Insecta</taxon>
        <taxon>Pterygota</taxon>
        <taxon>Neoptera</taxon>
        <taxon>Endopterygota</taxon>
        <taxon>Diptera</taxon>
        <taxon>Brachycera</taxon>
        <taxon>Muscomorpha</taxon>
        <taxon>Hippoboscoidea</taxon>
        <taxon>Glossinidae</taxon>
        <taxon>Glossina</taxon>
    </lineage>
</organism>
<dbReference type="EnsemblMetazoa" id="GPPI027483-RA">
    <property type="protein sequence ID" value="GPPI027483-PA"/>
    <property type="gene ID" value="GPPI027483"/>
</dbReference>
<reference evidence="2" key="1">
    <citation type="submission" date="2015-01" db="EMBL/GenBank/DDBJ databases">
        <authorList>
            <person name="Aksoy S."/>
            <person name="Warren W."/>
            <person name="Wilson R.K."/>
        </authorList>
    </citation>
    <scope>NUCLEOTIDE SEQUENCE [LARGE SCALE GENOMIC DNA]</scope>
    <source>
        <strain evidence="2">IAEA</strain>
    </source>
</reference>
<dbReference type="EMBL" id="JXJN01012927">
    <property type="status" value="NOT_ANNOTATED_CDS"/>
    <property type="molecule type" value="Genomic_DNA"/>
</dbReference>
<dbReference type="Proteomes" id="UP000092460">
    <property type="component" value="Unassembled WGS sequence"/>
</dbReference>
<accession>A0A1B0BEL1</accession>
<evidence type="ECO:0000313" key="2">
    <source>
        <dbReference type="Proteomes" id="UP000092460"/>
    </source>
</evidence>
<evidence type="ECO:0000313" key="1">
    <source>
        <dbReference type="EnsemblMetazoa" id="GPPI027483-PA"/>
    </source>
</evidence>